<comment type="caution">
    <text evidence="1">The sequence shown here is derived from an EMBL/GenBank/DDBJ whole genome shotgun (WGS) entry which is preliminary data.</text>
</comment>
<evidence type="ECO:0000313" key="1">
    <source>
        <dbReference type="EMBL" id="KAJ9659410.1"/>
    </source>
</evidence>
<gene>
    <name evidence="1" type="ORF">H2198_003139</name>
</gene>
<proteinExistence type="predicted"/>
<reference evidence="1" key="1">
    <citation type="submission" date="2022-10" db="EMBL/GenBank/DDBJ databases">
        <title>Culturing micro-colonial fungi from biological soil crusts in the Mojave desert and describing Neophaeococcomyces mojavensis, and introducing the new genera and species Taxawa tesnikishii.</title>
        <authorList>
            <person name="Kurbessoian T."/>
            <person name="Stajich J.E."/>
        </authorList>
    </citation>
    <scope>NUCLEOTIDE SEQUENCE</scope>
    <source>
        <strain evidence="1">JES_112</strain>
    </source>
</reference>
<keyword evidence="2" id="KW-1185">Reference proteome</keyword>
<name>A0ACC3ACF1_9EURO</name>
<accession>A0ACC3ACF1</accession>
<protein>
    <submittedName>
        <fullName evidence="1">Uncharacterized protein</fullName>
    </submittedName>
</protein>
<organism evidence="1 2">
    <name type="scientific">Neophaeococcomyces mojaviensis</name>
    <dbReference type="NCBI Taxonomy" id="3383035"/>
    <lineage>
        <taxon>Eukaryota</taxon>
        <taxon>Fungi</taxon>
        <taxon>Dikarya</taxon>
        <taxon>Ascomycota</taxon>
        <taxon>Pezizomycotina</taxon>
        <taxon>Eurotiomycetes</taxon>
        <taxon>Chaetothyriomycetidae</taxon>
        <taxon>Chaetothyriales</taxon>
        <taxon>Chaetothyriales incertae sedis</taxon>
        <taxon>Neophaeococcomyces</taxon>
    </lineage>
</organism>
<dbReference type="Proteomes" id="UP001172386">
    <property type="component" value="Unassembled WGS sequence"/>
</dbReference>
<dbReference type="EMBL" id="JAPDRQ010000040">
    <property type="protein sequence ID" value="KAJ9659410.1"/>
    <property type="molecule type" value="Genomic_DNA"/>
</dbReference>
<sequence>MSDNELPQLSGLFLRPTTKTSKTITQTTTLRRSPRKQKIPDTKPTKLNALQDVPQLFASSQQRRSPQKQPSSRRAPFISTQARSKKTVLEDVPELAPISERVNLKSKVSGFAVVDGDDSIDDDLARLLNPLSQLSLKKNVEEEDAISEEENARMNGKSKKTQPTSTMSRITQVAREQTKRTTTSTRASKAAPKQSNPYVLKEAHCEDLNESSGTDGEDEDTDLSGFIVDDDVELSFHGSAIEISSDESEVETRRRRQRPKKEEPRMGPRRRLVRGSRKQISDSEEDDEADGLSNALDSMKLGERTLEKQKDIDRRKTLEVIDLTSSPVPDAATLLPLSFTMEQEHDSQKSTKPELDPFAASNTGLILQPSKKSRPQFLPSKIGPLSASPARTSKPSTKRPTTPPTTPPRDGPLRPQSPTKLKSPSKLLSPSKRALEAPKSPHRQSMDAFWDHNVINEWTDTFSPKKAPLGSPQRRNPLSRFNLYADDDELSDIGDSQPTVSSLNESSDSLPSPCESPSKSRSPKKIDALQAEKRRIKDLKAAKELFDSEKHQFALDLLNVLDTYMTSSRISELSATTGGIKLIWSKTLRSTAGRANWKRTVTKPSGSPVKGNPNSASITSQPGVVVQHFASIELAEKIIDREERLVNTLAHEFCHLANFMISNIRDQPHGASFQIWGRKATSFLRSSVATQLETYRPAWAECEVTTKHSYVVEHKYLWICVGRTKEQRNMAERFLELDEEEGCGAEYGRHSRSIDTDKQRCGRCKGYLVQVRPTPRTAPASPRKMSPRKKNSETKSSGIRNIELEKLMEAIELSD</sequence>
<evidence type="ECO:0000313" key="2">
    <source>
        <dbReference type="Proteomes" id="UP001172386"/>
    </source>
</evidence>